<keyword evidence="3" id="KW-1185">Reference proteome</keyword>
<dbReference type="STRING" id="1167006.UWK_01371"/>
<gene>
    <name evidence="2" type="ordered locus">UWK_01371</name>
</gene>
<sequence>MTRFWKIIKRFPCIALIILIAFLTMTARVQGNIATLTERTLVNFISGAAVVTCILYTFLWVTGSLNPGDKPIINFKKLGEKLLKGTSGKQDHGTSSEKDR</sequence>
<dbReference type="EMBL" id="CP003985">
    <property type="protein sequence ID" value="AGF77932.1"/>
    <property type="molecule type" value="Genomic_DNA"/>
</dbReference>
<protein>
    <submittedName>
        <fullName evidence="2">Uncharacterized protein</fullName>
    </submittedName>
</protein>
<dbReference type="HOGENOM" id="CLU_2301303_0_0_7"/>
<organism evidence="2 3">
    <name type="scientific">Desulfocapsa sulfexigens (strain DSM 10523 / SB164P1)</name>
    <dbReference type="NCBI Taxonomy" id="1167006"/>
    <lineage>
        <taxon>Bacteria</taxon>
        <taxon>Pseudomonadati</taxon>
        <taxon>Thermodesulfobacteriota</taxon>
        <taxon>Desulfobulbia</taxon>
        <taxon>Desulfobulbales</taxon>
        <taxon>Desulfocapsaceae</taxon>
        <taxon>Desulfocapsa</taxon>
    </lineage>
</organism>
<keyword evidence="1" id="KW-1133">Transmembrane helix</keyword>
<keyword evidence="1" id="KW-0812">Transmembrane</keyword>
<reference evidence="3" key="1">
    <citation type="journal article" date="2013" name="Stand. Genomic Sci.">
        <title>Complete genome sequence of Desulfocapsa sulfexigens, a marine deltaproteobacterium specialized in disproportionating inorganic sulfur compounds.</title>
        <authorList>
            <person name="Finster K.W."/>
            <person name="Kjeldsen K.U."/>
            <person name="Kube M."/>
            <person name="Reinhardt R."/>
            <person name="Mussmann M."/>
            <person name="Amann R."/>
            <person name="Schreiber L."/>
        </authorList>
    </citation>
    <scope>NUCLEOTIDE SEQUENCE [LARGE SCALE GENOMIC DNA]</scope>
    <source>
        <strain evidence="3">DSM 10523 / SB164P1</strain>
    </source>
</reference>
<proteinExistence type="predicted"/>
<evidence type="ECO:0000313" key="2">
    <source>
        <dbReference type="EMBL" id="AGF77932.1"/>
    </source>
</evidence>
<dbReference type="RefSeq" id="WP_015403623.1">
    <property type="nucleotide sequence ID" value="NC_020304.1"/>
</dbReference>
<dbReference type="KEGG" id="dsf:UWK_01371"/>
<feature type="transmembrane region" description="Helical" evidence="1">
    <location>
        <begin position="41"/>
        <end position="61"/>
    </location>
</feature>
<evidence type="ECO:0000313" key="3">
    <source>
        <dbReference type="Proteomes" id="UP000011721"/>
    </source>
</evidence>
<dbReference type="AlphaFoldDB" id="M1P8E7"/>
<evidence type="ECO:0000256" key="1">
    <source>
        <dbReference type="SAM" id="Phobius"/>
    </source>
</evidence>
<accession>M1P8E7</accession>
<name>M1P8E7_DESSD</name>
<keyword evidence="1" id="KW-0472">Membrane</keyword>
<dbReference type="Proteomes" id="UP000011721">
    <property type="component" value="Chromosome"/>
</dbReference>